<accession>A0A934Q2Q1</accession>
<evidence type="ECO:0000256" key="4">
    <source>
        <dbReference type="ARBA" id="ARBA00022777"/>
    </source>
</evidence>
<evidence type="ECO:0000256" key="5">
    <source>
        <dbReference type="ARBA" id="ARBA00022840"/>
    </source>
</evidence>
<comment type="catalytic activity">
    <reaction evidence="7">
        <text>shikimate + ATP = 3-phosphoshikimate + ADP + H(+)</text>
        <dbReference type="Rhea" id="RHEA:13121"/>
        <dbReference type="ChEBI" id="CHEBI:15378"/>
        <dbReference type="ChEBI" id="CHEBI:30616"/>
        <dbReference type="ChEBI" id="CHEBI:36208"/>
        <dbReference type="ChEBI" id="CHEBI:145989"/>
        <dbReference type="ChEBI" id="CHEBI:456216"/>
        <dbReference type="EC" id="2.7.1.71"/>
    </reaction>
</comment>
<evidence type="ECO:0000256" key="7">
    <source>
        <dbReference type="HAMAP-Rule" id="MF_00109"/>
    </source>
</evidence>
<dbReference type="InterPro" id="IPR031322">
    <property type="entry name" value="Shikimate/glucono_kinase"/>
</dbReference>
<evidence type="ECO:0000256" key="1">
    <source>
        <dbReference type="ARBA" id="ARBA00022605"/>
    </source>
</evidence>
<feature type="binding site" evidence="7">
    <location>
        <begin position="125"/>
        <end position="130"/>
    </location>
    <ligand>
        <name>ATP</name>
        <dbReference type="ChEBI" id="CHEBI:30616"/>
    </ligand>
</feature>
<dbReference type="SUPFAM" id="SSF47413">
    <property type="entry name" value="lambda repressor-like DNA-binding domains"/>
    <property type="match status" value="1"/>
</dbReference>
<comment type="function">
    <text evidence="7">Catalyzes the specific phosphorylation of the 3-hydroxyl group of shikimic acid using ATP as a cosubstrate.</text>
</comment>
<dbReference type="SMART" id="SM00530">
    <property type="entry name" value="HTH_XRE"/>
    <property type="match status" value="1"/>
</dbReference>
<dbReference type="HAMAP" id="MF_00109">
    <property type="entry name" value="Shikimate_kinase"/>
    <property type="match status" value="1"/>
</dbReference>
<dbReference type="PROSITE" id="PS50943">
    <property type="entry name" value="HTH_CROC1"/>
    <property type="match status" value="1"/>
</dbReference>
<dbReference type="EC" id="2.7.1.71" evidence="7"/>
<comment type="subcellular location">
    <subcellularLocation>
        <location evidence="7">Cytoplasm</location>
    </subcellularLocation>
</comment>
<name>A0A934Q2Q1_9BURK</name>
<feature type="binding site" evidence="7">
    <location>
        <position position="195"/>
    </location>
    <ligand>
        <name>substrate</name>
    </ligand>
</feature>
<dbReference type="AlphaFoldDB" id="A0A934Q2Q1"/>
<reference evidence="9" key="1">
    <citation type="submission" date="2020-12" db="EMBL/GenBank/DDBJ databases">
        <title>Ramlibacter sp. nov., isolated from a freshwater alga, Cryptomonas.</title>
        <authorList>
            <person name="Kim H.M."/>
            <person name="Jeon C.O."/>
        </authorList>
    </citation>
    <scope>NUCLEOTIDE SEQUENCE</scope>
    <source>
        <strain evidence="9">CrO1</strain>
    </source>
</reference>
<dbReference type="NCBIfam" id="NF006015">
    <property type="entry name" value="PRK08154.1"/>
    <property type="match status" value="1"/>
</dbReference>
<feature type="domain" description="HTH cro/C1-type" evidence="8">
    <location>
        <begin position="17"/>
        <end position="71"/>
    </location>
</feature>
<evidence type="ECO:0000256" key="6">
    <source>
        <dbReference type="ARBA" id="ARBA00023141"/>
    </source>
</evidence>
<feature type="binding site" evidence="7">
    <location>
        <position position="129"/>
    </location>
    <ligand>
        <name>Mg(2+)</name>
        <dbReference type="ChEBI" id="CHEBI:18420"/>
    </ligand>
</feature>
<keyword evidence="6 7" id="KW-0057">Aromatic amino acid biosynthesis</keyword>
<dbReference type="EMBL" id="JAEDAO010000001">
    <property type="protein sequence ID" value="MBK0393497.1"/>
    <property type="molecule type" value="Genomic_DNA"/>
</dbReference>
<dbReference type="Pfam" id="PF01381">
    <property type="entry name" value="HTH_3"/>
    <property type="match status" value="1"/>
</dbReference>
<comment type="pathway">
    <text evidence="7">Metabolic intermediate biosynthesis; chorismate biosynthesis; chorismate from D-erythrose 4-phosphate and phosphoenolpyruvate: step 5/7.</text>
</comment>
<dbReference type="GO" id="GO:0005524">
    <property type="term" value="F:ATP binding"/>
    <property type="evidence" value="ECO:0007669"/>
    <property type="project" value="UniProtKB-UniRule"/>
</dbReference>
<keyword evidence="5 7" id="KW-0067">ATP-binding</keyword>
<keyword evidence="3 7" id="KW-0547">Nucleotide-binding</keyword>
<dbReference type="RefSeq" id="WP_200788462.1">
    <property type="nucleotide sequence ID" value="NZ_JAEDAO010000001.1"/>
</dbReference>
<keyword evidence="7" id="KW-0963">Cytoplasm</keyword>
<feature type="binding site" evidence="7">
    <location>
        <position position="234"/>
    </location>
    <ligand>
        <name>ATP</name>
        <dbReference type="ChEBI" id="CHEBI:30616"/>
    </ligand>
</feature>
<sequence>MADPDSSTTLAELGARVRAWRARRGMTRKQLAHDSGLSERFLADVEGGKGNTSINSLEAIAGALNITILELLQDAPRPALARLHQLLSRLDEAQLEQAHAMLAGTFGFGDAHGRERRIALIGLRGAGKSTLGAQLAAERAVPFVELDREIEREAGTSMNEILLLHGQAGYRRYERRALLRIAEDHAEGVVMTTGGSIVSERETFDLLQSHFYCVWLKASPEEHMSRVVAQGDTRPFETTRGATQEAMEDIRRILASREPLYARADAVIDTAHRSVKQSLKDLGRAVPQVPTPEKEAA</sequence>
<comment type="cofactor">
    <cofactor evidence="7">
        <name>Mg(2+)</name>
        <dbReference type="ChEBI" id="CHEBI:18420"/>
    </cofactor>
    <text evidence="7">Binds 1 Mg(2+) ion per subunit.</text>
</comment>
<dbReference type="Gene3D" id="1.10.260.40">
    <property type="entry name" value="lambda repressor-like DNA-binding domains"/>
    <property type="match status" value="1"/>
</dbReference>
<feature type="binding site" evidence="7">
    <location>
        <position position="147"/>
    </location>
    <ligand>
        <name>substrate</name>
    </ligand>
</feature>
<dbReference type="CDD" id="cd00464">
    <property type="entry name" value="SK"/>
    <property type="match status" value="1"/>
</dbReference>
<dbReference type="Pfam" id="PF01202">
    <property type="entry name" value="SKI"/>
    <property type="match status" value="1"/>
</dbReference>
<evidence type="ECO:0000313" key="9">
    <source>
        <dbReference type="EMBL" id="MBK0393497.1"/>
    </source>
</evidence>
<dbReference type="PANTHER" id="PTHR21087">
    <property type="entry name" value="SHIKIMATE KINASE"/>
    <property type="match status" value="1"/>
</dbReference>
<keyword evidence="4 7" id="KW-0418">Kinase</keyword>
<dbReference type="InterPro" id="IPR001387">
    <property type="entry name" value="Cro/C1-type_HTH"/>
</dbReference>
<keyword evidence="7" id="KW-0460">Magnesium</keyword>
<dbReference type="GO" id="GO:0004765">
    <property type="term" value="F:shikimate kinase activity"/>
    <property type="evidence" value="ECO:0007669"/>
    <property type="project" value="UniProtKB-UniRule"/>
</dbReference>
<keyword evidence="2 7" id="KW-0808">Transferase</keyword>
<keyword evidence="10" id="KW-1185">Reference proteome</keyword>
<keyword evidence="7" id="KW-0479">Metal-binding</keyword>
<dbReference type="Gene3D" id="3.40.50.300">
    <property type="entry name" value="P-loop containing nucleotide triphosphate hydrolases"/>
    <property type="match status" value="1"/>
</dbReference>
<dbReference type="GO" id="GO:0009073">
    <property type="term" value="P:aromatic amino acid family biosynthetic process"/>
    <property type="evidence" value="ECO:0007669"/>
    <property type="project" value="UniProtKB-KW"/>
</dbReference>
<keyword evidence="1 7" id="KW-0028">Amino-acid biosynthesis</keyword>
<proteinExistence type="inferred from homology"/>
<dbReference type="PANTHER" id="PTHR21087:SF16">
    <property type="entry name" value="SHIKIMATE KINASE 1, CHLOROPLASTIC"/>
    <property type="match status" value="1"/>
</dbReference>
<dbReference type="GO" id="GO:0009423">
    <property type="term" value="P:chorismate biosynthetic process"/>
    <property type="evidence" value="ECO:0007669"/>
    <property type="project" value="UniProtKB-UniRule"/>
</dbReference>
<protein>
    <recommendedName>
        <fullName evidence="7">Shikimate kinase</fullName>
        <shortName evidence="7">SK</shortName>
        <ecNumber evidence="7">2.7.1.71</ecNumber>
    </recommendedName>
</protein>
<dbReference type="GO" id="GO:0008652">
    <property type="term" value="P:amino acid biosynthetic process"/>
    <property type="evidence" value="ECO:0007669"/>
    <property type="project" value="UniProtKB-KW"/>
</dbReference>
<feature type="binding site" evidence="7">
    <location>
        <position position="171"/>
    </location>
    <ligand>
        <name>substrate</name>
    </ligand>
</feature>
<comment type="similarity">
    <text evidence="7">Belongs to the shikimate kinase family.</text>
</comment>
<dbReference type="GO" id="GO:0003677">
    <property type="term" value="F:DNA binding"/>
    <property type="evidence" value="ECO:0007669"/>
    <property type="project" value="InterPro"/>
</dbReference>
<dbReference type="CDD" id="cd00093">
    <property type="entry name" value="HTH_XRE"/>
    <property type="match status" value="1"/>
</dbReference>
<feature type="binding site" evidence="7">
    <location>
        <position position="257"/>
    </location>
    <ligand>
        <name>substrate</name>
    </ligand>
</feature>
<dbReference type="InterPro" id="IPR010982">
    <property type="entry name" value="Lambda_DNA-bd_dom_sf"/>
</dbReference>
<dbReference type="GO" id="GO:0005829">
    <property type="term" value="C:cytosol"/>
    <property type="evidence" value="ECO:0007669"/>
    <property type="project" value="TreeGrafter"/>
</dbReference>
<evidence type="ECO:0000256" key="2">
    <source>
        <dbReference type="ARBA" id="ARBA00022679"/>
    </source>
</evidence>
<organism evidence="9 10">
    <name type="scientific">Ramlibacter algicola</name>
    <dbReference type="NCBI Taxonomy" id="2795217"/>
    <lineage>
        <taxon>Bacteria</taxon>
        <taxon>Pseudomonadati</taxon>
        <taxon>Pseudomonadota</taxon>
        <taxon>Betaproteobacteria</taxon>
        <taxon>Burkholderiales</taxon>
        <taxon>Comamonadaceae</taxon>
        <taxon>Ramlibacter</taxon>
    </lineage>
</organism>
<feature type="binding site" evidence="7">
    <location>
        <position position="273"/>
    </location>
    <ligand>
        <name>ATP</name>
        <dbReference type="ChEBI" id="CHEBI:30616"/>
    </ligand>
</feature>
<evidence type="ECO:0000256" key="3">
    <source>
        <dbReference type="ARBA" id="ARBA00022741"/>
    </source>
</evidence>
<dbReference type="GO" id="GO:0000287">
    <property type="term" value="F:magnesium ion binding"/>
    <property type="evidence" value="ECO:0007669"/>
    <property type="project" value="UniProtKB-UniRule"/>
</dbReference>
<dbReference type="Proteomes" id="UP000617041">
    <property type="component" value="Unassembled WGS sequence"/>
</dbReference>
<comment type="subunit">
    <text evidence="7">Monomer.</text>
</comment>
<evidence type="ECO:0000313" key="10">
    <source>
        <dbReference type="Proteomes" id="UP000617041"/>
    </source>
</evidence>
<comment type="caution">
    <text evidence="9">The sequence shown here is derived from an EMBL/GenBank/DDBJ whole genome shotgun (WGS) entry which is preliminary data.</text>
</comment>
<dbReference type="SUPFAM" id="SSF52540">
    <property type="entry name" value="P-loop containing nucleoside triphosphate hydrolases"/>
    <property type="match status" value="1"/>
</dbReference>
<dbReference type="PRINTS" id="PR01100">
    <property type="entry name" value="SHIKIMTKNASE"/>
</dbReference>
<gene>
    <name evidence="7" type="primary">aroK</name>
    <name evidence="9" type="ORF">I8E28_12930</name>
</gene>
<dbReference type="InterPro" id="IPR000623">
    <property type="entry name" value="Shikimate_kinase/TSH1"/>
</dbReference>
<dbReference type="InterPro" id="IPR027417">
    <property type="entry name" value="P-loop_NTPase"/>
</dbReference>
<evidence type="ECO:0000259" key="8">
    <source>
        <dbReference type="PROSITE" id="PS50943"/>
    </source>
</evidence>